<reference evidence="2" key="1">
    <citation type="submission" date="2024-02" db="UniProtKB">
        <authorList>
            <consortium name="WormBaseParasite"/>
        </authorList>
    </citation>
    <scope>IDENTIFICATION</scope>
</reference>
<dbReference type="PANTHER" id="PTHR22900:SF10">
    <property type="entry name" value="CARBOHYDRATE SULFOTRANSFERASE"/>
    <property type="match status" value="1"/>
</dbReference>
<dbReference type="AlphaFoldDB" id="A0AAF5D201"/>
<keyword evidence="1" id="KW-1185">Reference proteome</keyword>
<proteinExistence type="predicted"/>
<dbReference type="GO" id="GO:0047756">
    <property type="term" value="F:chondroitin 4-sulfotransferase activity"/>
    <property type="evidence" value="ECO:0007669"/>
    <property type="project" value="InterPro"/>
</dbReference>
<evidence type="ECO:0000313" key="2">
    <source>
        <dbReference type="WBParaSite" id="TCONS_00005175.p1"/>
    </source>
</evidence>
<evidence type="ECO:0000313" key="1">
    <source>
        <dbReference type="Proteomes" id="UP000035681"/>
    </source>
</evidence>
<accession>A0AAF5D201</accession>
<dbReference type="GO" id="GO:0050650">
    <property type="term" value="P:chondroitin sulfate proteoglycan biosynthetic process"/>
    <property type="evidence" value="ECO:0007669"/>
    <property type="project" value="InterPro"/>
</dbReference>
<protein>
    <submittedName>
        <fullName evidence="2">Sulfotransferase domain-containing protein</fullName>
    </submittedName>
</protein>
<organism evidence="1 2">
    <name type="scientific">Strongyloides stercoralis</name>
    <name type="common">Threadworm</name>
    <dbReference type="NCBI Taxonomy" id="6248"/>
    <lineage>
        <taxon>Eukaryota</taxon>
        <taxon>Metazoa</taxon>
        <taxon>Ecdysozoa</taxon>
        <taxon>Nematoda</taxon>
        <taxon>Chromadorea</taxon>
        <taxon>Rhabditida</taxon>
        <taxon>Tylenchina</taxon>
        <taxon>Panagrolaimomorpha</taxon>
        <taxon>Strongyloidoidea</taxon>
        <taxon>Strongyloididae</taxon>
        <taxon>Strongyloides</taxon>
    </lineage>
</organism>
<name>A0AAF5D201_STRER</name>
<dbReference type="InterPro" id="IPR005331">
    <property type="entry name" value="Sulfotransferase"/>
</dbReference>
<dbReference type="Proteomes" id="UP000035681">
    <property type="component" value="Unplaced"/>
</dbReference>
<dbReference type="GO" id="GO:0016020">
    <property type="term" value="C:membrane"/>
    <property type="evidence" value="ECO:0007669"/>
    <property type="project" value="InterPro"/>
</dbReference>
<dbReference type="PANTHER" id="PTHR22900">
    <property type="entry name" value="PROTEIN CBG14245-RELATED"/>
    <property type="match status" value="1"/>
</dbReference>
<sequence>MLKSLTSKYQLCENFETAVFSLPIVACTNGQLFISNLIIINIFNIVERRENLFSGLNNTKNINGINKSNTNVISKRSTLNNKVNDLYFEKLKSMWEKICQEFTNNTIKHELDEFRKDIASLRIFKKVHPIKCSKKNVKKKCSGIVKLSFQEMYFSPKHKLATCVIQKNFSSMMIAIMCYLFDDKKFLEKHKHLADNEWSNMDCRTYNFARSNNDIIKKFSNNDKQFYLKNWISILIVREPIERFISGYMHHCSKELGSYKYTKKCFYCNGNLNCFVKKLYRVTTSNFKNIDNSDLFIKQHFFPQTWRCEYFKYKKFYKILKYDASNLTTFYDSLIKLLHNRKVSSDKIDYINKEIHTIKSYHATSGKKATIRFTDNLYKNEFILKLLHRIYYPDFKEFKFPIPIVERI</sequence>
<dbReference type="GO" id="GO:1902884">
    <property type="term" value="P:positive regulation of response to oxidative stress"/>
    <property type="evidence" value="ECO:0007669"/>
    <property type="project" value="InterPro"/>
</dbReference>
<dbReference type="WBParaSite" id="TCONS_00005175.p1">
    <property type="protein sequence ID" value="TCONS_00005175.p1"/>
    <property type="gene ID" value="XLOC_003519"/>
</dbReference>
<dbReference type="InterPro" id="IPR007669">
    <property type="entry name" value="Chst-1-like"/>
</dbReference>
<dbReference type="Pfam" id="PF03567">
    <property type="entry name" value="Sulfotransfer_2"/>
    <property type="match status" value="1"/>
</dbReference>